<dbReference type="InterPro" id="IPR036872">
    <property type="entry name" value="CH_dom_sf"/>
</dbReference>
<accession>A0A507DV05</accession>
<keyword evidence="5" id="KW-0130">Cell adhesion</keyword>
<dbReference type="VEuPathDB" id="FungiDB:SeMB42_g00019"/>
<keyword evidence="11" id="KW-1185">Reference proteome</keyword>
<evidence type="ECO:0000256" key="3">
    <source>
        <dbReference type="ARBA" id="ARBA00022490"/>
    </source>
</evidence>
<feature type="domain" description="Calponin-homology (CH)" evidence="9">
    <location>
        <begin position="291"/>
        <end position="378"/>
    </location>
</feature>
<reference evidence="10 11" key="1">
    <citation type="journal article" date="2019" name="Sci. Rep.">
        <title>Comparative genomics of chytrid fungi reveal insights into the obligate biotrophic and pathogenic lifestyle of Synchytrium endobioticum.</title>
        <authorList>
            <person name="van de Vossenberg B.T.L.H."/>
            <person name="Warris S."/>
            <person name="Nguyen H.D.T."/>
            <person name="van Gent-Pelzer M.P.E."/>
            <person name="Joly D.L."/>
            <person name="van de Geest H.C."/>
            <person name="Bonants P.J.M."/>
            <person name="Smith D.S."/>
            <person name="Levesque C.A."/>
            <person name="van der Lee T.A.J."/>
        </authorList>
    </citation>
    <scope>NUCLEOTIDE SEQUENCE [LARGE SCALE GENOMIC DNA]</scope>
    <source>
        <strain evidence="10 11">MB42</strain>
    </source>
</reference>
<evidence type="ECO:0000256" key="5">
    <source>
        <dbReference type="ARBA" id="ARBA00022889"/>
    </source>
</evidence>
<dbReference type="PANTHER" id="PTHR12114">
    <property type="entry name" value="PARVIN"/>
    <property type="match status" value="1"/>
</dbReference>
<evidence type="ECO:0000313" key="11">
    <source>
        <dbReference type="Proteomes" id="UP000317494"/>
    </source>
</evidence>
<proteinExistence type="inferred from homology"/>
<evidence type="ECO:0000313" key="10">
    <source>
        <dbReference type="EMBL" id="TPX55035.1"/>
    </source>
</evidence>
<dbReference type="Gene3D" id="1.10.418.10">
    <property type="entry name" value="Calponin-like domain"/>
    <property type="match status" value="2"/>
</dbReference>
<evidence type="ECO:0000256" key="7">
    <source>
        <dbReference type="ARBA" id="ARBA00023212"/>
    </source>
</evidence>
<dbReference type="InterPro" id="IPR028433">
    <property type="entry name" value="Parvin"/>
</dbReference>
<gene>
    <name evidence="10" type="ORF">SeMB42_g00019</name>
</gene>
<protein>
    <recommendedName>
        <fullName evidence="9">Calponin-homology (CH) domain-containing protein</fullName>
    </recommendedName>
</protein>
<evidence type="ECO:0000256" key="6">
    <source>
        <dbReference type="ARBA" id="ARBA00023203"/>
    </source>
</evidence>
<dbReference type="GO" id="GO:0015629">
    <property type="term" value="C:actin cytoskeleton"/>
    <property type="evidence" value="ECO:0007669"/>
    <property type="project" value="TreeGrafter"/>
</dbReference>
<evidence type="ECO:0000256" key="8">
    <source>
        <dbReference type="SAM" id="Phobius"/>
    </source>
</evidence>
<comment type="caution">
    <text evidence="10">The sequence shown here is derived from an EMBL/GenBank/DDBJ whole genome shotgun (WGS) entry which is preliminary data.</text>
</comment>
<dbReference type="EMBL" id="QEAN01000001">
    <property type="protein sequence ID" value="TPX55035.1"/>
    <property type="molecule type" value="Genomic_DNA"/>
</dbReference>
<evidence type="ECO:0000256" key="1">
    <source>
        <dbReference type="ARBA" id="ARBA00004245"/>
    </source>
</evidence>
<dbReference type="AlphaFoldDB" id="A0A507DV05"/>
<dbReference type="STRING" id="286115.A0A507DV05"/>
<keyword evidence="6" id="KW-0009">Actin-binding</keyword>
<dbReference type="GO" id="GO:0007155">
    <property type="term" value="P:cell adhesion"/>
    <property type="evidence" value="ECO:0007669"/>
    <property type="project" value="UniProtKB-KW"/>
</dbReference>
<comment type="subcellular location">
    <subcellularLocation>
        <location evidence="1">Cytoplasm</location>
        <location evidence="1">Cytoskeleton</location>
    </subcellularLocation>
</comment>
<keyword evidence="3" id="KW-0963">Cytoplasm</keyword>
<evidence type="ECO:0000256" key="2">
    <source>
        <dbReference type="ARBA" id="ARBA00005666"/>
    </source>
</evidence>
<dbReference type="CDD" id="cd21222">
    <property type="entry name" value="CH_PARV_rpt2"/>
    <property type="match status" value="1"/>
</dbReference>
<dbReference type="GO" id="GO:0003779">
    <property type="term" value="F:actin binding"/>
    <property type="evidence" value="ECO:0007669"/>
    <property type="project" value="UniProtKB-KW"/>
</dbReference>
<dbReference type="GO" id="GO:0005737">
    <property type="term" value="C:cytoplasm"/>
    <property type="evidence" value="ECO:0007669"/>
    <property type="project" value="TreeGrafter"/>
</dbReference>
<evidence type="ECO:0000259" key="9">
    <source>
        <dbReference type="PROSITE" id="PS50021"/>
    </source>
</evidence>
<keyword evidence="8" id="KW-0472">Membrane</keyword>
<dbReference type="InterPro" id="IPR001715">
    <property type="entry name" value="CH_dom"/>
</dbReference>
<dbReference type="SMART" id="SM00033">
    <property type="entry name" value="CH"/>
    <property type="match status" value="1"/>
</dbReference>
<feature type="transmembrane region" description="Helical" evidence="8">
    <location>
        <begin position="322"/>
        <end position="342"/>
    </location>
</feature>
<dbReference type="SUPFAM" id="SSF47576">
    <property type="entry name" value="Calponin-homology domain, CH-domain"/>
    <property type="match status" value="2"/>
</dbReference>
<keyword evidence="7" id="KW-0206">Cytoskeleton</keyword>
<dbReference type="PANTHER" id="PTHR12114:SF4">
    <property type="entry name" value="GH23568P"/>
    <property type="match status" value="1"/>
</dbReference>
<feature type="domain" description="Calponin-homology (CH)" evidence="9">
    <location>
        <begin position="113"/>
        <end position="218"/>
    </location>
</feature>
<name>A0A507DV05_9FUNG</name>
<keyword evidence="8" id="KW-1133">Transmembrane helix</keyword>
<evidence type="ECO:0000256" key="4">
    <source>
        <dbReference type="ARBA" id="ARBA00022737"/>
    </source>
</evidence>
<dbReference type="PROSITE" id="PS50021">
    <property type="entry name" value="CH"/>
    <property type="match status" value="2"/>
</dbReference>
<keyword evidence="8" id="KW-0812">Transmembrane</keyword>
<organism evidence="10 11">
    <name type="scientific">Synchytrium endobioticum</name>
    <dbReference type="NCBI Taxonomy" id="286115"/>
    <lineage>
        <taxon>Eukaryota</taxon>
        <taxon>Fungi</taxon>
        <taxon>Fungi incertae sedis</taxon>
        <taxon>Chytridiomycota</taxon>
        <taxon>Chytridiomycota incertae sedis</taxon>
        <taxon>Chytridiomycetes</taxon>
        <taxon>Synchytriales</taxon>
        <taxon>Synchytriaceae</taxon>
        <taxon>Synchytrium</taxon>
    </lineage>
</organism>
<sequence>MGEASTSKERRAPSARLVDIISIVPIVYSIHTPDSHRVWVKNFGSITHARRLAIQHSSCLHISVMKQYDGLRSQELGSNTSLREQREYDEQNNTALDGRARLHPAAARQPTYKQLVTTLTAWVNSYIKKDHMVVRDLISDLSDGHLLLAFITRLTNEQIPYTVDGAGEKSQRINVSACVRFCETLGMQQSGRFSVDGILGRDIVSVLCLLVDLVHVVGCPYVLPAHVSIAVVRDEAWEGGVRSRTSVHAITGDEGGHGPARWCVEPELLDPVPVPVPDAFDKLFEDRDKVAQVSLLIREFVNQKFEGMNIEVDHLALEFHDGVYLILLIGTMGHFFVPLNFYHLSPKNAAQKLENVRFAFKLMAEMEISTVNFNAVDL</sequence>
<dbReference type="Proteomes" id="UP000317494">
    <property type="component" value="Unassembled WGS sequence"/>
</dbReference>
<dbReference type="Pfam" id="PF00307">
    <property type="entry name" value="CH"/>
    <property type="match status" value="2"/>
</dbReference>
<dbReference type="GO" id="GO:0030036">
    <property type="term" value="P:actin cytoskeleton organization"/>
    <property type="evidence" value="ECO:0007669"/>
    <property type="project" value="InterPro"/>
</dbReference>
<comment type="similarity">
    <text evidence="2">Belongs to the parvin family.</text>
</comment>
<keyword evidence="4" id="KW-0677">Repeat</keyword>